<organism evidence="1 2">
    <name type="scientific">Dyella marensis</name>
    <dbReference type="NCBI Taxonomy" id="500610"/>
    <lineage>
        <taxon>Bacteria</taxon>
        <taxon>Pseudomonadati</taxon>
        <taxon>Pseudomonadota</taxon>
        <taxon>Gammaproteobacteria</taxon>
        <taxon>Lysobacterales</taxon>
        <taxon>Rhodanobacteraceae</taxon>
        <taxon>Dyella</taxon>
    </lineage>
</organism>
<gene>
    <name evidence="1" type="ORF">SAMN02799615_01577</name>
</gene>
<name>A0A1I2CQZ3_9GAMM</name>
<keyword evidence="2" id="KW-1185">Reference proteome</keyword>
<sequence>MQTIVYRIQEDPNGLWTLWTGDLAVSGGLRLGPAIRLARLLARERSDDDARIELVSCGHTIAVDRG</sequence>
<dbReference type="AlphaFoldDB" id="A0A1I2CQZ3"/>
<dbReference type="EMBL" id="FONH01000003">
    <property type="protein sequence ID" value="SFE70592.1"/>
    <property type="molecule type" value="Genomic_DNA"/>
</dbReference>
<accession>A0A1I2CQZ3</accession>
<evidence type="ECO:0000313" key="2">
    <source>
        <dbReference type="Proteomes" id="UP000199477"/>
    </source>
</evidence>
<evidence type="ECO:0000313" key="1">
    <source>
        <dbReference type="EMBL" id="SFE70592.1"/>
    </source>
</evidence>
<proteinExistence type="predicted"/>
<dbReference type="RefSeq" id="WP_026636308.1">
    <property type="nucleotide sequence ID" value="NZ_FONH01000003.1"/>
</dbReference>
<reference evidence="2" key="1">
    <citation type="submission" date="2016-10" db="EMBL/GenBank/DDBJ databases">
        <authorList>
            <person name="Varghese N."/>
            <person name="Submissions S."/>
        </authorList>
    </citation>
    <scope>NUCLEOTIDE SEQUENCE [LARGE SCALE GENOMIC DNA]</scope>
    <source>
        <strain evidence="2">UNC178MFTsu3.1</strain>
    </source>
</reference>
<dbReference type="Proteomes" id="UP000199477">
    <property type="component" value="Unassembled WGS sequence"/>
</dbReference>
<protein>
    <submittedName>
        <fullName evidence="1">Uncharacterized protein</fullName>
    </submittedName>
</protein>